<proteinExistence type="predicted"/>
<gene>
    <name evidence="2" type="ORF">AA0114_g12937</name>
</gene>
<sequence length="248" mass="25975">MVYYPIPKYISKTVLKDASPYEWSERDKRVSEVAITPTCLRCAQGVANGKKLCKKPEQKRCGHCVKGNRGNCFLVPGDMVGKLNRLYRLRAKYDTAVSNSDNPRISAIVLGAGAKLARCQRQFNLELATRRRTAAHTGTPMGVPTQIPKTSADFLSLILVEQRRIAGALEQVVKHMAHSNGMAGEGDDTDDSDDPSTLGDGESQAGGSGGAGGSDSGSGGGEEDETGGGGEDVEGDGGGEGVEGDGGD</sequence>
<evidence type="ECO:0000313" key="3">
    <source>
        <dbReference type="Proteomes" id="UP000292402"/>
    </source>
</evidence>
<evidence type="ECO:0000256" key="1">
    <source>
        <dbReference type="SAM" id="MobiDB-lite"/>
    </source>
</evidence>
<protein>
    <submittedName>
        <fullName evidence="2">Uncharacterized protein</fullName>
    </submittedName>
</protein>
<organism evidence="2 3">
    <name type="scientific">Alternaria tenuissima</name>
    <dbReference type="NCBI Taxonomy" id="119927"/>
    <lineage>
        <taxon>Eukaryota</taxon>
        <taxon>Fungi</taxon>
        <taxon>Dikarya</taxon>
        <taxon>Ascomycota</taxon>
        <taxon>Pezizomycotina</taxon>
        <taxon>Dothideomycetes</taxon>
        <taxon>Pleosporomycetidae</taxon>
        <taxon>Pleosporales</taxon>
        <taxon>Pleosporineae</taxon>
        <taxon>Pleosporaceae</taxon>
        <taxon>Alternaria</taxon>
        <taxon>Alternaria sect. Alternaria</taxon>
        <taxon>Alternaria alternata complex</taxon>
    </lineage>
</organism>
<feature type="region of interest" description="Disordered" evidence="1">
    <location>
        <begin position="180"/>
        <end position="248"/>
    </location>
</feature>
<dbReference type="EMBL" id="PDXA01000120">
    <property type="protein sequence ID" value="RYN21557.1"/>
    <property type="molecule type" value="Genomic_DNA"/>
</dbReference>
<dbReference type="Proteomes" id="UP000292402">
    <property type="component" value="Unassembled WGS sequence"/>
</dbReference>
<evidence type="ECO:0000313" key="2">
    <source>
        <dbReference type="EMBL" id="RYN21557.1"/>
    </source>
</evidence>
<name>A0A4V1WKW1_9PLEO</name>
<reference evidence="3" key="1">
    <citation type="journal article" date="2019" name="bioRxiv">
        <title>Genomics, evolutionary history and diagnostics of the Alternaria alternata species group including apple and Asian pear pathotypes.</title>
        <authorList>
            <person name="Armitage A.D."/>
            <person name="Cockerton H.M."/>
            <person name="Sreenivasaprasad S."/>
            <person name="Woodhall J.W."/>
            <person name="Lane C.R."/>
            <person name="Harrison R.J."/>
            <person name="Clarkson J.P."/>
        </authorList>
    </citation>
    <scope>NUCLEOTIDE SEQUENCE [LARGE SCALE GENOMIC DNA]</scope>
    <source>
        <strain evidence="3">FERA 1082</strain>
    </source>
</reference>
<feature type="compositionally biased region" description="Acidic residues" evidence="1">
    <location>
        <begin position="221"/>
        <end position="248"/>
    </location>
</feature>
<dbReference type="AlphaFoldDB" id="A0A4V1WKW1"/>
<comment type="caution">
    <text evidence="2">The sequence shown here is derived from an EMBL/GenBank/DDBJ whole genome shotgun (WGS) entry which is preliminary data.</text>
</comment>
<feature type="compositionally biased region" description="Gly residues" evidence="1">
    <location>
        <begin position="204"/>
        <end position="220"/>
    </location>
</feature>
<accession>A0A4V1WKW1</accession>
<feature type="compositionally biased region" description="Acidic residues" evidence="1">
    <location>
        <begin position="185"/>
        <end position="194"/>
    </location>
</feature>